<evidence type="ECO:0000256" key="8">
    <source>
        <dbReference type="SAM" id="Phobius"/>
    </source>
</evidence>
<keyword evidence="2" id="KW-0813">Transport</keyword>
<keyword evidence="4" id="KW-0997">Cell inner membrane</keyword>
<keyword evidence="6 8" id="KW-1133">Transmembrane helix</keyword>
<evidence type="ECO:0000256" key="7">
    <source>
        <dbReference type="ARBA" id="ARBA00023136"/>
    </source>
</evidence>
<keyword evidence="5 8" id="KW-0812">Transmembrane</keyword>
<evidence type="ECO:0000256" key="2">
    <source>
        <dbReference type="ARBA" id="ARBA00022448"/>
    </source>
</evidence>
<proteinExistence type="predicted"/>
<evidence type="ECO:0000256" key="6">
    <source>
        <dbReference type="ARBA" id="ARBA00022989"/>
    </source>
</evidence>
<accession>A0A437S4E2</accession>
<gene>
    <name evidence="9" type="ORF">EF514_10020</name>
</gene>
<dbReference type="Pfam" id="PF03222">
    <property type="entry name" value="Trp_Tyr_perm"/>
    <property type="match status" value="1"/>
</dbReference>
<sequence>MSDNKNSAPIYEEGALKIEKMTSSEVIFAVVGCGIGSGALGTAYSARLGGFPVIAFWLIVSGILTLISMYYVAEATLRTRKMIQLPGLADRYVGGIGKILVFLAVVINSLSCLIAYFNGSGEIIADFLGVSKGMGAIIFMVPAALVTYLGLKAIGVAGKYMSIFMIGLILILTGASFLASSSDFGRLFIADWKYAIPIFNVAAFSYIGQYLVPDLARGLAHEPKKLAPSLLIGQIIVAILLILIPMGTFIVAPADEITQVATLVWGRAIGQWAFFGANIFALVAMFTSFTPVTQTLISNIVDFFKLRSDSDPKIRIPIMVIVLAIPLYLTISGKVSFIDAVYFSGTFAAAIMAILPIFMVNNARKTGDIEPEWTCGKLASWPVQAVIIVMYGGTIIYAILGALGYLPAGW</sequence>
<keyword evidence="7 8" id="KW-0472">Membrane</keyword>
<comment type="caution">
    <text evidence="9">The sequence shown here is derived from an EMBL/GenBank/DDBJ whole genome shotgun (WGS) entry which is preliminary data.</text>
</comment>
<organism evidence="9 10">
    <name type="scientific">Anaerosphaera multitolerans</name>
    <dbReference type="NCBI Taxonomy" id="2487351"/>
    <lineage>
        <taxon>Bacteria</taxon>
        <taxon>Bacillati</taxon>
        <taxon>Bacillota</taxon>
        <taxon>Tissierellia</taxon>
        <taxon>Tissierellales</taxon>
        <taxon>Peptoniphilaceae</taxon>
        <taxon>Anaerosphaera</taxon>
    </lineage>
</organism>
<feature type="transmembrane region" description="Helical" evidence="8">
    <location>
        <begin position="92"/>
        <end position="117"/>
    </location>
</feature>
<dbReference type="PANTHER" id="PTHR32195">
    <property type="entry name" value="OS07G0662800 PROTEIN"/>
    <property type="match status" value="1"/>
</dbReference>
<dbReference type="Gene3D" id="1.20.1740.10">
    <property type="entry name" value="Amino acid/polyamine transporter I"/>
    <property type="match status" value="1"/>
</dbReference>
<feature type="transmembrane region" description="Helical" evidence="8">
    <location>
        <begin position="50"/>
        <end position="72"/>
    </location>
</feature>
<comment type="subcellular location">
    <subcellularLocation>
        <location evidence="1">Cell inner membrane</location>
        <topology evidence="1">Multi-pass membrane protein</topology>
    </subcellularLocation>
</comment>
<evidence type="ECO:0000256" key="4">
    <source>
        <dbReference type="ARBA" id="ARBA00022519"/>
    </source>
</evidence>
<dbReference type="EMBL" id="RLIH01000020">
    <property type="protein sequence ID" value="RVU53902.1"/>
    <property type="molecule type" value="Genomic_DNA"/>
</dbReference>
<feature type="transmembrane region" description="Helical" evidence="8">
    <location>
        <begin position="163"/>
        <end position="182"/>
    </location>
</feature>
<feature type="transmembrane region" description="Helical" evidence="8">
    <location>
        <begin position="381"/>
        <end position="406"/>
    </location>
</feature>
<evidence type="ECO:0000313" key="9">
    <source>
        <dbReference type="EMBL" id="RVU53902.1"/>
    </source>
</evidence>
<dbReference type="GO" id="GO:0005886">
    <property type="term" value="C:plasma membrane"/>
    <property type="evidence" value="ECO:0007669"/>
    <property type="project" value="UniProtKB-SubCell"/>
</dbReference>
<dbReference type="PANTHER" id="PTHR32195:SF26">
    <property type="entry name" value="TRYPTOPHAN OR TYROSINE TRANSPORTER PROTEIN"/>
    <property type="match status" value="1"/>
</dbReference>
<dbReference type="Proteomes" id="UP000288812">
    <property type="component" value="Unassembled WGS sequence"/>
</dbReference>
<dbReference type="GO" id="GO:0003333">
    <property type="term" value="P:amino acid transmembrane transport"/>
    <property type="evidence" value="ECO:0007669"/>
    <property type="project" value="InterPro"/>
</dbReference>
<dbReference type="RefSeq" id="WP_127725308.1">
    <property type="nucleotide sequence ID" value="NZ_RLIH01000020.1"/>
</dbReference>
<keyword evidence="3" id="KW-1003">Cell membrane</keyword>
<feature type="transmembrane region" description="Helical" evidence="8">
    <location>
        <begin position="337"/>
        <end position="360"/>
    </location>
</feature>
<evidence type="ECO:0000313" key="10">
    <source>
        <dbReference type="Proteomes" id="UP000288812"/>
    </source>
</evidence>
<evidence type="ECO:0000256" key="5">
    <source>
        <dbReference type="ARBA" id="ARBA00022692"/>
    </source>
</evidence>
<name>A0A437S4E2_9FIRM</name>
<evidence type="ECO:0000256" key="3">
    <source>
        <dbReference type="ARBA" id="ARBA00022475"/>
    </source>
</evidence>
<feature type="transmembrane region" description="Helical" evidence="8">
    <location>
        <begin position="272"/>
        <end position="293"/>
    </location>
</feature>
<keyword evidence="10" id="KW-1185">Reference proteome</keyword>
<reference evidence="9 10" key="1">
    <citation type="submission" date="2018-11" db="EMBL/GenBank/DDBJ databases">
        <title>Genome sequencing and assembly of Anaerosphaera sp. nov., GS7-6-2.</title>
        <authorList>
            <person name="Rettenmaier R."/>
            <person name="Liebl W."/>
            <person name="Zverlov V."/>
        </authorList>
    </citation>
    <scope>NUCLEOTIDE SEQUENCE [LARGE SCALE GENOMIC DNA]</scope>
    <source>
        <strain evidence="9 10">GS7-6-2</strain>
    </source>
</reference>
<feature type="transmembrane region" description="Helical" evidence="8">
    <location>
        <begin position="232"/>
        <end position="252"/>
    </location>
</feature>
<feature type="transmembrane region" description="Helical" evidence="8">
    <location>
        <begin position="314"/>
        <end position="331"/>
    </location>
</feature>
<dbReference type="InterPro" id="IPR018227">
    <property type="entry name" value="Amino_acid_transport_2"/>
</dbReference>
<dbReference type="OrthoDB" id="2781034at2"/>
<feature type="transmembrane region" description="Helical" evidence="8">
    <location>
        <begin position="129"/>
        <end position="151"/>
    </location>
</feature>
<feature type="transmembrane region" description="Helical" evidence="8">
    <location>
        <begin position="26"/>
        <end position="44"/>
    </location>
</feature>
<evidence type="ECO:0000256" key="1">
    <source>
        <dbReference type="ARBA" id="ARBA00004429"/>
    </source>
</evidence>
<dbReference type="AlphaFoldDB" id="A0A437S4E2"/>
<protein>
    <submittedName>
        <fullName evidence="9">Amino acid permease</fullName>
    </submittedName>
</protein>